<protein>
    <submittedName>
        <fullName evidence="2">RimJ/RimL family protein N-acetyltransferase</fullName>
    </submittedName>
</protein>
<evidence type="ECO:0000313" key="3">
    <source>
        <dbReference type="Proteomes" id="UP000254869"/>
    </source>
</evidence>
<gene>
    <name evidence="2" type="ORF">DFR76_102810</name>
</gene>
<dbReference type="GO" id="GO:1990189">
    <property type="term" value="F:protein N-terminal-serine acetyltransferase activity"/>
    <property type="evidence" value="ECO:0007669"/>
    <property type="project" value="TreeGrafter"/>
</dbReference>
<organism evidence="2 3">
    <name type="scientific">Nocardia pseudobrasiliensis</name>
    <dbReference type="NCBI Taxonomy" id="45979"/>
    <lineage>
        <taxon>Bacteria</taxon>
        <taxon>Bacillati</taxon>
        <taxon>Actinomycetota</taxon>
        <taxon>Actinomycetes</taxon>
        <taxon>Mycobacteriales</taxon>
        <taxon>Nocardiaceae</taxon>
        <taxon>Nocardia</taxon>
    </lineage>
</organism>
<dbReference type="Gene3D" id="3.40.630.30">
    <property type="match status" value="1"/>
</dbReference>
<reference evidence="2 3" key="1">
    <citation type="submission" date="2018-07" db="EMBL/GenBank/DDBJ databases">
        <title>Genomic Encyclopedia of Type Strains, Phase IV (KMG-IV): sequencing the most valuable type-strain genomes for metagenomic binning, comparative biology and taxonomic classification.</title>
        <authorList>
            <person name="Goeker M."/>
        </authorList>
    </citation>
    <scope>NUCLEOTIDE SEQUENCE [LARGE SCALE GENOMIC DNA]</scope>
    <source>
        <strain evidence="2 3">DSM 44290</strain>
    </source>
</reference>
<keyword evidence="2" id="KW-0808">Transferase</keyword>
<feature type="domain" description="N-acetyltransferase" evidence="1">
    <location>
        <begin position="27"/>
        <end position="189"/>
    </location>
</feature>
<sequence>MALLIEPFLASDALVQLPQPILRAEDIVLRPWQAADVPVVVEAYSEPDIRRWHVRSMTEAEAREWVAAWPDRWNAGNGAGWAVADDSGVVGQISLRRLILADGLAEVSYWILPRARGRGLAATALSALTAWSFGELGLHRIEIRHSTSNPGSCRVARKAGYSVEGMQRRAGRHADGWHDVHLHARLGDD</sequence>
<dbReference type="SUPFAM" id="SSF55729">
    <property type="entry name" value="Acyl-CoA N-acyltransferases (Nat)"/>
    <property type="match status" value="1"/>
</dbReference>
<evidence type="ECO:0000313" key="2">
    <source>
        <dbReference type="EMBL" id="RDI68409.1"/>
    </source>
</evidence>
<accession>A0A370ICF5</accession>
<dbReference type="PANTHER" id="PTHR43441:SF10">
    <property type="entry name" value="ACETYLTRANSFERASE"/>
    <property type="match status" value="1"/>
</dbReference>
<dbReference type="InterPro" id="IPR000182">
    <property type="entry name" value="GNAT_dom"/>
</dbReference>
<dbReference type="GO" id="GO:0005737">
    <property type="term" value="C:cytoplasm"/>
    <property type="evidence" value="ECO:0007669"/>
    <property type="project" value="TreeGrafter"/>
</dbReference>
<dbReference type="EMBL" id="QQBC01000002">
    <property type="protein sequence ID" value="RDI68409.1"/>
    <property type="molecule type" value="Genomic_DNA"/>
</dbReference>
<dbReference type="PROSITE" id="PS51186">
    <property type="entry name" value="GNAT"/>
    <property type="match status" value="1"/>
</dbReference>
<dbReference type="GO" id="GO:0008999">
    <property type="term" value="F:protein-N-terminal-alanine acetyltransferase activity"/>
    <property type="evidence" value="ECO:0007669"/>
    <property type="project" value="TreeGrafter"/>
</dbReference>
<dbReference type="PANTHER" id="PTHR43441">
    <property type="entry name" value="RIBOSOMAL-PROTEIN-SERINE ACETYLTRANSFERASE"/>
    <property type="match status" value="1"/>
</dbReference>
<name>A0A370ICF5_9NOCA</name>
<dbReference type="InterPro" id="IPR016181">
    <property type="entry name" value="Acyl_CoA_acyltransferase"/>
</dbReference>
<dbReference type="RefSeq" id="WP_067993470.1">
    <property type="nucleotide sequence ID" value="NZ_QQBC01000002.1"/>
</dbReference>
<dbReference type="Proteomes" id="UP000254869">
    <property type="component" value="Unassembled WGS sequence"/>
</dbReference>
<keyword evidence="3" id="KW-1185">Reference proteome</keyword>
<dbReference type="InterPro" id="IPR051908">
    <property type="entry name" value="Ribosomal_N-acetyltransferase"/>
</dbReference>
<proteinExistence type="predicted"/>
<dbReference type="Pfam" id="PF13302">
    <property type="entry name" value="Acetyltransf_3"/>
    <property type="match status" value="1"/>
</dbReference>
<evidence type="ECO:0000259" key="1">
    <source>
        <dbReference type="PROSITE" id="PS51186"/>
    </source>
</evidence>
<dbReference type="AlphaFoldDB" id="A0A370ICF5"/>
<dbReference type="STRING" id="1210086.GCA_001613105_01386"/>
<comment type="caution">
    <text evidence="2">The sequence shown here is derived from an EMBL/GenBank/DDBJ whole genome shotgun (WGS) entry which is preliminary data.</text>
</comment>